<reference evidence="2" key="1">
    <citation type="journal article" date="2020" name="Nat. Commun.">
        <title>Genome assembly of wild tea tree DASZ reveals pedigree and selection history of tea varieties.</title>
        <authorList>
            <person name="Zhang W."/>
            <person name="Zhang Y."/>
            <person name="Qiu H."/>
            <person name="Guo Y."/>
            <person name="Wan H."/>
            <person name="Zhang X."/>
            <person name="Scossa F."/>
            <person name="Alseekh S."/>
            <person name="Zhang Q."/>
            <person name="Wang P."/>
            <person name="Xu L."/>
            <person name="Schmidt M.H."/>
            <person name="Jia X."/>
            <person name="Li D."/>
            <person name="Zhu A."/>
            <person name="Guo F."/>
            <person name="Chen W."/>
            <person name="Ni D."/>
            <person name="Usadel B."/>
            <person name="Fernie A.R."/>
            <person name="Wen W."/>
        </authorList>
    </citation>
    <scope>NUCLEOTIDE SEQUENCE [LARGE SCALE GENOMIC DNA]</scope>
    <source>
        <strain evidence="2">cv. G240</strain>
    </source>
</reference>
<sequence length="83" mass="9781">MNNGDDDPTRMDEMLEGVAALARQWHEQMNLNYVEAYRIATDYYKAYVLKVPCRTSILSGRAWITELYEGHNGRFRYELCMPK</sequence>
<name>A0A7J7G6K9_CAMSI</name>
<keyword evidence="2" id="KW-1185">Reference proteome</keyword>
<proteinExistence type="predicted"/>
<organism evidence="1 2">
    <name type="scientific">Camellia sinensis</name>
    <name type="common">Tea plant</name>
    <name type="synonym">Thea sinensis</name>
    <dbReference type="NCBI Taxonomy" id="4442"/>
    <lineage>
        <taxon>Eukaryota</taxon>
        <taxon>Viridiplantae</taxon>
        <taxon>Streptophyta</taxon>
        <taxon>Embryophyta</taxon>
        <taxon>Tracheophyta</taxon>
        <taxon>Spermatophyta</taxon>
        <taxon>Magnoliopsida</taxon>
        <taxon>eudicotyledons</taxon>
        <taxon>Gunneridae</taxon>
        <taxon>Pentapetalae</taxon>
        <taxon>asterids</taxon>
        <taxon>Ericales</taxon>
        <taxon>Theaceae</taxon>
        <taxon>Camellia</taxon>
    </lineage>
</organism>
<evidence type="ECO:0000313" key="2">
    <source>
        <dbReference type="Proteomes" id="UP000593564"/>
    </source>
</evidence>
<evidence type="ECO:0000313" key="1">
    <source>
        <dbReference type="EMBL" id="KAF5935591.1"/>
    </source>
</evidence>
<gene>
    <name evidence="1" type="ORF">HYC85_026720</name>
</gene>
<dbReference type="Proteomes" id="UP000593564">
    <property type="component" value="Unassembled WGS sequence"/>
</dbReference>
<dbReference type="EMBL" id="JACBKZ010000013">
    <property type="protein sequence ID" value="KAF5935591.1"/>
    <property type="molecule type" value="Genomic_DNA"/>
</dbReference>
<accession>A0A7J7G6K9</accession>
<comment type="caution">
    <text evidence="1">The sequence shown here is derived from an EMBL/GenBank/DDBJ whole genome shotgun (WGS) entry which is preliminary data.</text>
</comment>
<protein>
    <submittedName>
        <fullName evidence="1">Uncharacterized protein</fullName>
    </submittedName>
</protein>
<reference evidence="1 2" key="2">
    <citation type="submission" date="2020-07" db="EMBL/GenBank/DDBJ databases">
        <title>Genome assembly of wild tea tree DASZ reveals pedigree and selection history of tea varieties.</title>
        <authorList>
            <person name="Zhang W."/>
        </authorList>
    </citation>
    <scope>NUCLEOTIDE SEQUENCE [LARGE SCALE GENOMIC DNA]</scope>
    <source>
        <strain evidence="2">cv. G240</strain>
        <tissue evidence="1">Leaf</tissue>
    </source>
</reference>
<dbReference type="AlphaFoldDB" id="A0A7J7G6K9"/>